<protein>
    <submittedName>
        <fullName evidence="3">Uncharacterized protein</fullName>
    </submittedName>
</protein>
<evidence type="ECO:0000313" key="4">
    <source>
        <dbReference type="Proteomes" id="UP001530315"/>
    </source>
</evidence>
<dbReference type="Proteomes" id="UP001530315">
    <property type="component" value="Unassembled WGS sequence"/>
</dbReference>
<keyword evidence="2" id="KW-1133">Transmembrane helix</keyword>
<evidence type="ECO:0000256" key="2">
    <source>
        <dbReference type="SAM" id="Phobius"/>
    </source>
</evidence>
<evidence type="ECO:0000313" key="3">
    <source>
        <dbReference type="EMBL" id="KAL3780362.1"/>
    </source>
</evidence>
<proteinExistence type="predicted"/>
<feature type="compositionally biased region" description="Basic residues" evidence="1">
    <location>
        <begin position="1"/>
        <end position="11"/>
    </location>
</feature>
<reference evidence="3 4" key="1">
    <citation type="submission" date="2024-10" db="EMBL/GenBank/DDBJ databases">
        <title>Updated reference genomes for cyclostephanoid diatoms.</title>
        <authorList>
            <person name="Roberts W.R."/>
            <person name="Alverson A.J."/>
        </authorList>
    </citation>
    <scope>NUCLEOTIDE SEQUENCE [LARGE SCALE GENOMIC DNA]</scope>
    <source>
        <strain evidence="3 4">AJA276-08</strain>
    </source>
</reference>
<feature type="region of interest" description="Disordered" evidence="1">
    <location>
        <begin position="1"/>
        <end position="50"/>
    </location>
</feature>
<keyword evidence="2" id="KW-0472">Membrane</keyword>
<accession>A0ABD3NXM6</accession>
<name>A0ABD3NXM6_9STRA</name>
<comment type="caution">
    <text evidence="3">The sequence shown here is derived from an EMBL/GenBank/DDBJ whole genome shotgun (WGS) entry which is preliminary data.</text>
</comment>
<feature type="transmembrane region" description="Helical" evidence="2">
    <location>
        <begin position="95"/>
        <end position="112"/>
    </location>
</feature>
<organism evidence="3 4">
    <name type="scientific">Stephanodiscus triporus</name>
    <dbReference type="NCBI Taxonomy" id="2934178"/>
    <lineage>
        <taxon>Eukaryota</taxon>
        <taxon>Sar</taxon>
        <taxon>Stramenopiles</taxon>
        <taxon>Ochrophyta</taxon>
        <taxon>Bacillariophyta</taxon>
        <taxon>Coscinodiscophyceae</taxon>
        <taxon>Thalassiosirophycidae</taxon>
        <taxon>Stephanodiscales</taxon>
        <taxon>Stephanodiscaceae</taxon>
        <taxon>Stephanodiscus</taxon>
    </lineage>
</organism>
<evidence type="ECO:0000256" key="1">
    <source>
        <dbReference type="SAM" id="MobiDB-lite"/>
    </source>
</evidence>
<sequence>MSTLRQKKKDHVPKEDVEALISPDVNDAASSSSSSSYPMPGTTVASSSHHHLHNNPVIVAKMVLRKVGRLLLTNDEEGADDVTTFGGIIALMKDIVIGITLGMIGVSTLVFLDHRNVIHLPLAHKYREAVVFAMVADPETRETIEGSTGLIFMTEEDHERNIEEINLFDAQIKESEVNTKKYVADLMPAKEEYETVKRDYDKFMADPWLVMELDKFCGECRWQGRTNCDACLNYIIQNHGLRTIAAKLAVVEQAPQCVKTKE</sequence>
<keyword evidence="2" id="KW-0812">Transmembrane</keyword>
<dbReference type="AlphaFoldDB" id="A0ABD3NXM6"/>
<gene>
    <name evidence="3" type="ORF">ACHAW5_007120</name>
</gene>
<keyword evidence="4" id="KW-1185">Reference proteome</keyword>
<dbReference type="EMBL" id="JALLAZ020001116">
    <property type="protein sequence ID" value="KAL3780362.1"/>
    <property type="molecule type" value="Genomic_DNA"/>
</dbReference>